<dbReference type="AlphaFoldDB" id="A0A5C4UU14"/>
<dbReference type="RefSeq" id="WP_139648188.1">
    <property type="nucleotide sequence ID" value="NZ_BAAAZS010000099.1"/>
</dbReference>
<protein>
    <submittedName>
        <fullName evidence="1">DinB family protein</fullName>
    </submittedName>
</protein>
<gene>
    <name evidence="1" type="ORF">FH715_22415</name>
</gene>
<dbReference type="OrthoDB" id="4548523at2"/>
<sequence length="198" mass="22589">MTTTSADPADPRTHLLRYLREARESLLLKLDGLSEYDARRPLTPTGTNVLGLVKHAAFTEHGYFGVVFDQRVEPLSWGFDFEEDNIDMWATPEQSREALVTDLRRVAAHTDRFVGTAPLTTRGRVPWWPAEKAEVTVHQIALHLVAELHRHAGHADIVRELVDGEVGLRSRGNNLPERDTDWWGAYRERVEEAARTFR</sequence>
<dbReference type="InterPro" id="IPR007061">
    <property type="entry name" value="MST-like"/>
</dbReference>
<dbReference type="EMBL" id="VDGT01000020">
    <property type="protein sequence ID" value="TNM26803.1"/>
    <property type="molecule type" value="Genomic_DNA"/>
</dbReference>
<dbReference type="Proteomes" id="UP000311713">
    <property type="component" value="Unassembled WGS sequence"/>
</dbReference>
<dbReference type="InterPro" id="IPR034660">
    <property type="entry name" value="DinB/YfiT-like"/>
</dbReference>
<name>A0A5C4UU14_9ACTN</name>
<evidence type="ECO:0000313" key="2">
    <source>
        <dbReference type="Proteomes" id="UP000311713"/>
    </source>
</evidence>
<proteinExistence type="predicted"/>
<dbReference type="Gene3D" id="1.20.120.450">
    <property type="entry name" value="dinb family like domain"/>
    <property type="match status" value="1"/>
</dbReference>
<dbReference type="Pfam" id="PF04978">
    <property type="entry name" value="MST"/>
    <property type="match status" value="1"/>
</dbReference>
<accession>A0A5C4UU14</accession>
<keyword evidence="2" id="KW-1185">Reference proteome</keyword>
<comment type="caution">
    <text evidence="1">The sequence shown here is derived from an EMBL/GenBank/DDBJ whole genome shotgun (WGS) entry which is preliminary data.</text>
</comment>
<dbReference type="SUPFAM" id="SSF109854">
    <property type="entry name" value="DinB/YfiT-like putative metalloenzymes"/>
    <property type="match status" value="1"/>
</dbReference>
<evidence type="ECO:0000313" key="1">
    <source>
        <dbReference type="EMBL" id="TNM26803.1"/>
    </source>
</evidence>
<organism evidence="1 2">
    <name type="scientific">Streptomyces sedi</name>
    <dbReference type="NCBI Taxonomy" id="555059"/>
    <lineage>
        <taxon>Bacteria</taxon>
        <taxon>Bacillati</taxon>
        <taxon>Actinomycetota</taxon>
        <taxon>Actinomycetes</taxon>
        <taxon>Kitasatosporales</taxon>
        <taxon>Streptomycetaceae</taxon>
        <taxon>Streptomyces</taxon>
    </lineage>
</organism>
<reference evidence="1 2" key="1">
    <citation type="submission" date="2019-06" db="EMBL/GenBank/DDBJ databases">
        <title>Draft genome of Streptomyces sedi sp. JCM16909.</title>
        <authorList>
            <person name="Klykleung N."/>
            <person name="Tanasupawat S."/>
            <person name="Kudo T."/>
            <person name="Yuki M."/>
            <person name="Ohkuma M."/>
        </authorList>
    </citation>
    <scope>NUCLEOTIDE SEQUENCE [LARGE SCALE GENOMIC DNA]</scope>
    <source>
        <strain evidence="1 2">JCM 16909</strain>
    </source>
</reference>